<dbReference type="Gene3D" id="1.20.1250.20">
    <property type="entry name" value="MFS general substrate transporter like domains"/>
    <property type="match status" value="1"/>
</dbReference>
<dbReference type="PROSITE" id="PS50850">
    <property type="entry name" value="MFS"/>
    <property type="match status" value="1"/>
</dbReference>
<keyword evidence="3" id="KW-1003">Cell membrane</keyword>
<sequence>MEFDKVPAISKYLSVIFLFGWLGRSTVWNFLPVYFEQHITSVFLIGILTSLPAIIPILIDIPVGNLVQRAGERIVLFTGLIVSLLSPVLYLTAIPAFLILGKVSEGLTKALVWNSGWSLNLKSADPEYESESISVFFLGMNLAIVIGPIIGGFLIASNGFKLPFYLWMFTTVLGLALYYVYVGIATKKSVFESLKALERKNTYIDDWQHLTDNWEHLKQPFMLVFLYSIIFSFYWLAIPLLLNEINASYPEMGIVFGLALVPKLFQFAFGEVADKIGNLNSVKWMSLFLAVFLAALSQFSNLYIVAGLFFFARLLSGGMSPPIHSFFDSRVPDELEGEMMGFFELFKHIGQAIGPIMAGAIADVYGVSSSFLLAAVIAVAIAVTSFIYS</sequence>
<dbReference type="InterPro" id="IPR011701">
    <property type="entry name" value="MFS"/>
</dbReference>
<accession>A0ABY8CF70</accession>
<evidence type="ECO:0000313" key="10">
    <source>
        <dbReference type="Proteomes" id="UP001218034"/>
    </source>
</evidence>
<feature type="transmembrane region" description="Helical" evidence="7">
    <location>
        <begin position="12"/>
        <end position="31"/>
    </location>
</feature>
<keyword evidence="4 7" id="KW-0812">Transmembrane</keyword>
<organism evidence="9 10">
    <name type="scientific">Candidatus Nanohalococcus occultus</name>
    <dbReference type="NCBI Taxonomy" id="2978047"/>
    <lineage>
        <taxon>Archaea</taxon>
        <taxon>Candidatus Nanohalarchaeota</taxon>
        <taxon>Candidatus Nanohalarchaeota incertae sedis</taxon>
        <taxon>Candidatus Nanohalococcus</taxon>
    </lineage>
</organism>
<feature type="domain" description="Major facilitator superfamily (MFS) profile" evidence="8">
    <location>
        <begin position="9"/>
        <end position="389"/>
    </location>
</feature>
<dbReference type="SUPFAM" id="SSF103473">
    <property type="entry name" value="MFS general substrate transporter"/>
    <property type="match status" value="1"/>
</dbReference>
<dbReference type="PANTHER" id="PTHR23517">
    <property type="entry name" value="RESISTANCE PROTEIN MDTM, PUTATIVE-RELATED-RELATED"/>
    <property type="match status" value="1"/>
</dbReference>
<dbReference type="InterPro" id="IPR050171">
    <property type="entry name" value="MFS_Transporters"/>
</dbReference>
<feature type="transmembrane region" description="Helical" evidence="7">
    <location>
        <begin position="254"/>
        <end position="273"/>
    </location>
</feature>
<proteinExistence type="predicted"/>
<gene>
    <name evidence="9" type="ORF">SVXNc_0852</name>
</gene>
<evidence type="ECO:0000259" key="8">
    <source>
        <dbReference type="PROSITE" id="PS50850"/>
    </source>
</evidence>
<feature type="transmembrane region" description="Helical" evidence="7">
    <location>
        <begin position="221"/>
        <end position="242"/>
    </location>
</feature>
<evidence type="ECO:0000256" key="1">
    <source>
        <dbReference type="ARBA" id="ARBA00004651"/>
    </source>
</evidence>
<keyword evidence="10" id="KW-1185">Reference proteome</keyword>
<dbReference type="EMBL" id="CP104395">
    <property type="protein sequence ID" value="WEL19859.1"/>
    <property type="molecule type" value="Genomic_DNA"/>
</dbReference>
<dbReference type="CDD" id="cd17325">
    <property type="entry name" value="MFS_MdtG_SLC18_like"/>
    <property type="match status" value="1"/>
</dbReference>
<evidence type="ECO:0000256" key="3">
    <source>
        <dbReference type="ARBA" id="ARBA00022475"/>
    </source>
</evidence>
<evidence type="ECO:0000256" key="6">
    <source>
        <dbReference type="ARBA" id="ARBA00023136"/>
    </source>
</evidence>
<comment type="subcellular location">
    <subcellularLocation>
        <location evidence="1">Cell membrane</location>
        <topology evidence="1">Multi-pass membrane protein</topology>
    </subcellularLocation>
</comment>
<dbReference type="InterPro" id="IPR036259">
    <property type="entry name" value="MFS_trans_sf"/>
</dbReference>
<evidence type="ECO:0000256" key="5">
    <source>
        <dbReference type="ARBA" id="ARBA00022989"/>
    </source>
</evidence>
<evidence type="ECO:0000313" key="9">
    <source>
        <dbReference type="EMBL" id="WEL19859.1"/>
    </source>
</evidence>
<reference evidence="9 10" key="1">
    <citation type="submission" date="2022-09" db="EMBL/GenBank/DDBJ databases">
        <title>Xylan utilization by haloarchaea-nanohaloarchaea associations.</title>
        <authorList>
            <person name="Yakimov M."/>
        </authorList>
    </citation>
    <scope>NUCLEOTIDE SEQUENCE [LARGE SCALE GENOMIC DNA]</scope>
    <source>
        <strain evidence="9 10">SVXNc</strain>
    </source>
</reference>
<feature type="transmembrane region" description="Helical" evidence="7">
    <location>
        <begin position="162"/>
        <end position="181"/>
    </location>
</feature>
<feature type="transmembrane region" description="Helical" evidence="7">
    <location>
        <begin position="75"/>
        <end position="100"/>
    </location>
</feature>
<dbReference type="Proteomes" id="UP001218034">
    <property type="component" value="Chromosome"/>
</dbReference>
<dbReference type="GeneID" id="90590289"/>
<feature type="transmembrane region" description="Helical" evidence="7">
    <location>
        <begin position="133"/>
        <end position="155"/>
    </location>
</feature>
<protein>
    <submittedName>
        <fullName evidence="9">MFS family permease</fullName>
    </submittedName>
</protein>
<evidence type="ECO:0000256" key="7">
    <source>
        <dbReference type="SAM" id="Phobius"/>
    </source>
</evidence>
<dbReference type="InterPro" id="IPR020846">
    <property type="entry name" value="MFS_dom"/>
</dbReference>
<name>A0ABY8CF70_9ARCH</name>
<evidence type="ECO:0000256" key="4">
    <source>
        <dbReference type="ARBA" id="ARBA00022692"/>
    </source>
</evidence>
<feature type="transmembrane region" description="Helical" evidence="7">
    <location>
        <begin position="285"/>
        <end position="311"/>
    </location>
</feature>
<keyword evidence="6 7" id="KW-0472">Membrane</keyword>
<evidence type="ECO:0000256" key="2">
    <source>
        <dbReference type="ARBA" id="ARBA00022448"/>
    </source>
</evidence>
<keyword evidence="2" id="KW-0813">Transport</keyword>
<dbReference type="RefSeq" id="WP_347721690.1">
    <property type="nucleotide sequence ID" value="NZ_CP104395.1"/>
</dbReference>
<dbReference type="Pfam" id="PF07690">
    <property type="entry name" value="MFS_1"/>
    <property type="match status" value="2"/>
</dbReference>
<feature type="transmembrane region" description="Helical" evidence="7">
    <location>
        <begin position="364"/>
        <end position="388"/>
    </location>
</feature>
<feature type="transmembrane region" description="Helical" evidence="7">
    <location>
        <begin position="43"/>
        <end position="63"/>
    </location>
</feature>
<keyword evidence="5 7" id="KW-1133">Transmembrane helix</keyword>